<proteinExistence type="inferred from homology"/>
<reference evidence="3" key="1">
    <citation type="submission" date="2023-08" db="EMBL/GenBank/DDBJ databases">
        <title>Black Yeasts Isolated from many extreme environments.</title>
        <authorList>
            <person name="Coleine C."/>
            <person name="Stajich J.E."/>
            <person name="Selbmann L."/>
        </authorList>
    </citation>
    <scope>NUCLEOTIDE SEQUENCE</scope>
    <source>
        <strain evidence="3">CCFEE 5401</strain>
    </source>
</reference>
<dbReference type="GO" id="GO:0016480">
    <property type="term" value="P:negative regulation of transcription by RNA polymerase III"/>
    <property type="evidence" value="ECO:0007669"/>
    <property type="project" value="UniProtKB-UniRule"/>
</dbReference>
<dbReference type="FunFam" id="3.40.1000.50:FF:000004">
    <property type="entry name" value="Repressor of RNA polymerase III transcription MAF1"/>
    <property type="match status" value="1"/>
</dbReference>
<keyword evidence="1" id="KW-0805">Transcription regulation</keyword>
<comment type="similarity">
    <text evidence="1">Belongs to the MAF1 family.</text>
</comment>
<comment type="subcellular location">
    <subcellularLocation>
        <location evidence="1">Nucleus</location>
    </subcellularLocation>
</comment>
<evidence type="ECO:0000256" key="2">
    <source>
        <dbReference type="SAM" id="MobiDB-lite"/>
    </source>
</evidence>
<comment type="caution">
    <text evidence="3">The sequence shown here is derived from an EMBL/GenBank/DDBJ whole genome shotgun (WGS) entry which is preliminary data.</text>
</comment>
<dbReference type="InterPro" id="IPR038564">
    <property type="entry name" value="Maf1_sf"/>
</dbReference>
<evidence type="ECO:0000256" key="1">
    <source>
        <dbReference type="PIRNR" id="PIRNR037240"/>
    </source>
</evidence>
<gene>
    <name evidence="3" type="ORF">LTR62_000917</name>
</gene>
<dbReference type="PANTHER" id="PTHR22504">
    <property type="entry name" value="REPRESSOR OF RNA POLYMERASE III TRANSCRIPTION MAF1"/>
    <property type="match status" value="1"/>
</dbReference>
<keyword evidence="1" id="KW-0804">Transcription</keyword>
<feature type="region of interest" description="Disordered" evidence="2">
    <location>
        <begin position="67"/>
        <end position="96"/>
    </location>
</feature>
<name>A0AAN7TCL6_9PEZI</name>
<evidence type="ECO:0000313" key="4">
    <source>
        <dbReference type="Proteomes" id="UP001310890"/>
    </source>
</evidence>
<dbReference type="AlphaFoldDB" id="A0AAN7TCL6"/>
<dbReference type="EMBL" id="JAVRRL010000111">
    <property type="protein sequence ID" value="KAK5107682.1"/>
    <property type="molecule type" value="Genomic_DNA"/>
</dbReference>
<dbReference type="PIRSF" id="PIRSF037240">
    <property type="entry name" value="RNA_polIII_Trep_MAF1"/>
    <property type="match status" value="1"/>
</dbReference>
<keyword evidence="1" id="KW-0678">Repressor</keyword>
<sequence length="405" mass="44919">MKYLPVRDIDEVTNALNFSTSDCHVIGGCDIYTTKAAGSDKKLYKNIEHSLESQYESLVRLSASLSPPYHSAGSDDGKPSSEKGISHRNKRSRTVEAPEIDLSRASPFGPLSQINARRTFAYLIATLNASHPDYDFSHLLRPTDFRKERSLRSMIQTVDSTLQNLRPKSSRTFYLAPPILSHSAPIIANSAGSELWSPRMWTLIDREMGLRQCEKYAYVPDDDPFEGASGDGGSLWSMHYFFFNKEKKRVCYLHLRGLSVISHSPVIASRPSSSCRNGLKSVVAVGGGRRSALSVGEGASKRASYWLGQGVVLDESEGAAAADDDDDDDDDDDEEMNLGGFDDDEVEVPYMDLDEIRTGLAADAYYGYDEAVDQQDYAFEEAWELASRPRVRGMSEEIGEMIDLS</sequence>
<dbReference type="InterPro" id="IPR015257">
    <property type="entry name" value="Maf1"/>
</dbReference>
<feature type="region of interest" description="Disordered" evidence="2">
    <location>
        <begin position="317"/>
        <end position="342"/>
    </location>
</feature>
<dbReference type="GO" id="GO:0005634">
    <property type="term" value="C:nucleus"/>
    <property type="evidence" value="ECO:0007669"/>
    <property type="project" value="UniProtKB-SubCell"/>
</dbReference>
<dbReference type="Pfam" id="PF09174">
    <property type="entry name" value="Maf1"/>
    <property type="match status" value="1"/>
</dbReference>
<feature type="compositionally biased region" description="Basic and acidic residues" evidence="2">
    <location>
        <begin position="73"/>
        <end position="85"/>
    </location>
</feature>
<organism evidence="3 4">
    <name type="scientific">Meristemomyces frigidus</name>
    <dbReference type="NCBI Taxonomy" id="1508187"/>
    <lineage>
        <taxon>Eukaryota</taxon>
        <taxon>Fungi</taxon>
        <taxon>Dikarya</taxon>
        <taxon>Ascomycota</taxon>
        <taxon>Pezizomycotina</taxon>
        <taxon>Dothideomycetes</taxon>
        <taxon>Dothideomycetidae</taxon>
        <taxon>Mycosphaerellales</taxon>
        <taxon>Teratosphaeriaceae</taxon>
        <taxon>Meristemomyces</taxon>
    </lineage>
</organism>
<dbReference type="GO" id="GO:0000994">
    <property type="term" value="F:RNA polymerase III core binding"/>
    <property type="evidence" value="ECO:0007669"/>
    <property type="project" value="TreeGrafter"/>
</dbReference>
<comment type="function">
    <text evidence="1">Mediator of diverse signals that repress RNA polymerase III transcription. Inhibits the de novo assembly of TFIIIB onto DNA.</text>
</comment>
<protein>
    <recommendedName>
        <fullName evidence="1">Repressor of RNA polymerase III transcription MAF1</fullName>
    </recommendedName>
</protein>
<dbReference type="Proteomes" id="UP001310890">
    <property type="component" value="Unassembled WGS sequence"/>
</dbReference>
<dbReference type="PANTHER" id="PTHR22504:SF0">
    <property type="entry name" value="REPRESSOR OF RNA POLYMERASE III TRANSCRIPTION MAF1 HOMOLOG"/>
    <property type="match status" value="1"/>
</dbReference>
<keyword evidence="1" id="KW-0539">Nucleus</keyword>
<accession>A0AAN7TCL6</accession>
<evidence type="ECO:0000313" key="3">
    <source>
        <dbReference type="EMBL" id="KAK5107682.1"/>
    </source>
</evidence>
<dbReference type="Gene3D" id="3.40.1000.50">
    <property type="entry name" value="Repressor of RNA polymerase III transcription Maf1"/>
    <property type="match status" value="1"/>
</dbReference>